<dbReference type="Proteomes" id="UP000593571">
    <property type="component" value="Unassembled WGS sequence"/>
</dbReference>
<dbReference type="EMBL" id="JACASE010000017">
    <property type="protein sequence ID" value="KAF6396977.1"/>
    <property type="molecule type" value="Genomic_DNA"/>
</dbReference>
<evidence type="ECO:0000313" key="1">
    <source>
        <dbReference type="EMBL" id="KAF6396977.1"/>
    </source>
</evidence>
<dbReference type="AlphaFoldDB" id="A0A7J8BDN4"/>
<comment type="caution">
    <text evidence="1">The sequence shown here is derived from an EMBL/GenBank/DDBJ whole genome shotgun (WGS) entry which is preliminary data.</text>
</comment>
<name>A0A7J8BDN4_ROUAE</name>
<accession>A0A7J8BDN4</accession>
<proteinExistence type="predicted"/>
<keyword evidence="2" id="KW-1185">Reference proteome</keyword>
<evidence type="ECO:0000313" key="2">
    <source>
        <dbReference type="Proteomes" id="UP000593571"/>
    </source>
</evidence>
<gene>
    <name evidence="1" type="ORF">HJG63_009672</name>
</gene>
<sequence length="159" mass="17685">MAVTPLSGGGGQGYGPIPSVVVMKNPTTAPYPEEEKIYLLNICPTSSLLTHIFVWDDLLSALWHSPPTCSLCPTPASLCMSSFIAPVLLAWAIRERPGRRPRGLLFLPSLETREARTLGSGWVQLGSSWEWWDKEFRALGHESCRNTDFLRREKASWAS</sequence>
<reference evidence="1 2" key="1">
    <citation type="journal article" date="2020" name="Nature">
        <title>Six reference-quality genomes reveal evolution of bat adaptations.</title>
        <authorList>
            <person name="Jebb D."/>
            <person name="Huang Z."/>
            <person name="Pippel M."/>
            <person name="Hughes G.M."/>
            <person name="Lavrichenko K."/>
            <person name="Devanna P."/>
            <person name="Winkler S."/>
            <person name="Jermiin L.S."/>
            <person name="Skirmuntt E.C."/>
            <person name="Katzourakis A."/>
            <person name="Burkitt-Gray L."/>
            <person name="Ray D.A."/>
            <person name="Sullivan K.A.M."/>
            <person name="Roscito J.G."/>
            <person name="Kirilenko B.M."/>
            <person name="Davalos L.M."/>
            <person name="Corthals A.P."/>
            <person name="Power M.L."/>
            <person name="Jones G."/>
            <person name="Ransome R.D."/>
            <person name="Dechmann D.K.N."/>
            <person name="Locatelli A.G."/>
            <person name="Puechmaille S.J."/>
            <person name="Fedrigo O."/>
            <person name="Jarvis E.D."/>
            <person name="Hiller M."/>
            <person name="Vernes S.C."/>
            <person name="Myers E.W."/>
            <person name="Teeling E.C."/>
        </authorList>
    </citation>
    <scope>NUCLEOTIDE SEQUENCE [LARGE SCALE GENOMIC DNA]</scope>
    <source>
        <strain evidence="1">MRouAeg1</strain>
        <tissue evidence="1">Muscle</tissue>
    </source>
</reference>
<protein>
    <submittedName>
        <fullName evidence="1">Uncharacterized protein</fullName>
    </submittedName>
</protein>
<organism evidence="1 2">
    <name type="scientific">Rousettus aegyptiacus</name>
    <name type="common">Egyptian fruit bat</name>
    <name type="synonym">Pteropus aegyptiacus</name>
    <dbReference type="NCBI Taxonomy" id="9407"/>
    <lineage>
        <taxon>Eukaryota</taxon>
        <taxon>Metazoa</taxon>
        <taxon>Chordata</taxon>
        <taxon>Craniata</taxon>
        <taxon>Vertebrata</taxon>
        <taxon>Euteleostomi</taxon>
        <taxon>Mammalia</taxon>
        <taxon>Eutheria</taxon>
        <taxon>Laurasiatheria</taxon>
        <taxon>Chiroptera</taxon>
        <taxon>Yinpterochiroptera</taxon>
        <taxon>Pteropodoidea</taxon>
        <taxon>Pteropodidae</taxon>
        <taxon>Rousettinae</taxon>
        <taxon>Rousettus</taxon>
    </lineage>
</organism>